<sequence>MEEKVSVYTEKQIEEAYGEKVKMTSIKESTPVGSTIIVVLVKLFGDGYDVEFESVDHPNFTFSGDISGNLENFDENFIQSKHEYLLETDKEYKKYNKVFLENGIEDVHMKSKIHKGKTYIKVYGIYNGGDSNQEKLVNTLEEIGSNLVNVPIEISLDLKMGYDNLITDYYGNNESNEFVQVLEQQFMLFHHNDIVDTEELDQELEPLNMFVGSILELEVDNDYFYTRLYKHQTLALHIRPQSSEGEIIKAFEIFKNHGMDESIVEIVDLEGRCKVKEVKVTEDLNRCYPGL</sequence>
<evidence type="ECO:0000313" key="1">
    <source>
        <dbReference type="EMBL" id="TYS82576.1"/>
    </source>
</evidence>
<protein>
    <submittedName>
        <fullName evidence="1">Uncharacterized protein</fullName>
    </submittedName>
</protein>
<evidence type="ECO:0000313" key="2">
    <source>
        <dbReference type="Proteomes" id="UP000324269"/>
    </source>
</evidence>
<accession>A0A5D4TMT8</accession>
<name>A0A5D4TMT8_9BACI</name>
<comment type="caution">
    <text evidence="1">The sequence shown here is derived from an EMBL/GenBank/DDBJ whole genome shotgun (WGS) entry which is preliminary data.</text>
</comment>
<dbReference type="AlphaFoldDB" id="A0A5D4TMT8"/>
<dbReference type="RefSeq" id="WP_148970583.1">
    <property type="nucleotide sequence ID" value="NZ_JBNIKW010000008.1"/>
</dbReference>
<gene>
    <name evidence="1" type="ORF">FZC85_19055</name>
</gene>
<dbReference type="Proteomes" id="UP000324269">
    <property type="component" value="Unassembled WGS sequence"/>
</dbReference>
<reference evidence="1 2" key="1">
    <citation type="submission" date="2019-08" db="EMBL/GenBank/DDBJ databases">
        <title>Bacillus genomes from the desert of Cuatro Cienegas, Coahuila.</title>
        <authorList>
            <person name="Olmedo-Alvarez G."/>
        </authorList>
    </citation>
    <scope>NUCLEOTIDE SEQUENCE [LARGE SCALE GENOMIC DNA]</scope>
    <source>
        <strain evidence="1 2">CH87b_3T</strain>
    </source>
</reference>
<proteinExistence type="predicted"/>
<organism evidence="1 2">
    <name type="scientific">Rossellomorea aquimaris</name>
    <dbReference type="NCBI Taxonomy" id="189382"/>
    <lineage>
        <taxon>Bacteria</taxon>
        <taxon>Bacillati</taxon>
        <taxon>Bacillota</taxon>
        <taxon>Bacilli</taxon>
        <taxon>Bacillales</taxon>
        <taxon>Bacillaceae</taxon>
        <taxon>Rossellomorea</taxon>
    </lineage>
</organism>
<dbReference type="EMBL" id="VTEZ01000007">
    <property type="protein sequence ID" value="TYS82576.1"/>
    <property type="molecule type" value="Genomic_DNA"/>
</dbReference>